<dbReference type="AlphaFoldDB" id="A0A1I7X3W4"/>
<reference evidence="4" key="1">
    <citation type="submission" date="2016-11" db="UniProtKB">
        <authorList>
            <consortium name="WormBaseParasite"/>
        </authorList>
    </citation>
    <scope>IDENTIFICATION</scope>
</reference>
<dbReference type="Proteomes" id="UP000095283">
    <property type="component" value="Unplaced"/>
</dbReference>
<keyword evidence="1" id="KW-1133">Transmembrane helix</keyword>
<dbReference type="Pfam" id="PF04155">
    <property type="entry name" value="Ground-like"/>
    <property type="match status" value="1"/>
</dbReference>
<accession>A0A1I7X3W4</accession>
<protein>
    <submittedName>
        <fullName evidence="4">Ground-like domain-containing protein</fullName>
    </submittedName>
</protein>
<dbReference type="PANTHER" id="PTHR31967:SF14">
    <property type="entry name" value="GROUND-LIKE DOMAIN-CONTAINING PROTEIN"/>
    <property type="match status" value="1"/>
</dbReference>
<keyword evidence="1" id="KW-0812">Transmembrane</keyword>
<sequence>MIFYEGYVCCNKELNDLMVETYTEMEARPKFHTCNVQALATNLQSYAQQRFNTTFETIVGLEDFAQKVHFGGDLVCKVELGGRPFSLVVIYLLVIFSYMLAYATVRDVEEYRLPSIGDKSQYGPVNYIPSHHISKRNTIRI</sequence>
<evidence type="ECO:0000313" key="3">
    <source>
        <dbReference type="Proteomes" id="UP000095283"/>
    </source>
</evidence>
<name>A0A1I7X3W4_HETBA</name>
<dbReference type="InterPro" id="IPR007284">
    <property type="entry name" value="Ground-like_dom"/>
</dbReference>
<keyword evidence="3" id="KW-1185">Reference proteome</keyword>
<evidence type="ECO:0000259" key="2">
    <source>
        <dbReference type="Pfam" id="PF04155"/>
    </source>
</evidence>
<proteinExistence type="predicted"/>
<keyword evidence="1" id="KW-0472">Membrane</keyword>
<evidence type="ECO:0000256" key="1">
    <source>
        <dbReference type="SAM" id="Phobius"/>
    </source>
</evidence>
<dbReference type="WBParaSite" id="Hba_12217">
    <property type="protein sequence ID" value="Hba_12217"/>
    <property type="gene ID" value="Hba_12217"/>
</dbReference>
<feature type="domain" description="Ground-like" evidence="2">
    <location>
        <begin position="6"/>
        <end position="83"/>
    </location>
</feature>
<evidence type="ECO:0000313" key="4">
    <source>
        <dbReference type="WBParaSite" id="Hba_12217"/>
    </source>
</evidence>
<organism evidence="3 4">
    <name type="scientific">Heterorhabditis bacteriophora</name>
    <name type="common">Entomopathogenic nematode worm</name>
    <dbReference type="NCBI Taxonomy" id="37862"/>
    <lineage>
        <taxon>Eukaryota</taxon>
        <taxon>Metazoa</taxon>
        <taxon>Ecdysozoa</taxon>
        <taxon>Nematoda</taxon>
        <taxon>Chromadorea</taxon>
        <taxon>Rhabditida</taxon>
        <taxon>Rhabditina</taxon>
        <taxon>Rhabditomorpha</taxon>
        <taxon>Strongyloidea</taxon>
        <taxon>Heterorhabditidae</taxon>
        <taxon>Heterorhabditis</taxon>
    </lineage>
</organism>
<feature type="transmembrane region" description="Helical" evidence="1">
    <location>
        <begin position="85"/>
        <end position="105"/>
    </location>
</feature>
<dbReference type="PANTHER" id="PTHR31967">
    <property type="entry name" value="GROUNDHOG (HEDGEHOG-LIKE FAMILY)-RELATED"/>
    <property type="match status" value="1"/>
</dbReference>